<dbReference type="EMBL" id="FPHM01000089">
    <property type="protein sequence ID" value="SFV64974.1"/>
    <property type="molecule type" value="Genomic_DNA"/>
</dbReference>
<name>A0A1W1CGT7_9ZZZZ</name>
<gene>
    <name evidence="1" type="ORF">MNB_SV-13-1678</name>
</gene>
<proteinExistence type="predicted"/>
<sequence>MSLKDDVNYIKKELSGDEKVLESAFKIETLYRKHKLKFAVALVAVVVFFAGKGIEGNMKESALLEANKAFMTLQVKADDKEALATLKENNPALFDVYSYTQAVKDKDIKTLEALSTSKNAVISDASAYHASILKNKPKSSMLYDDMVLFTQGYLAIKEGKGNVAKVKLEQIDERSPLATITGFLKHSMIKAN</sequence>
<organism evidence="1">
    <name type="scientific">hydrothermal vent metagenome</name>
    <dbReference type="NCBI Taxonomy" id="652676"/>
    <lineage>
        <taxon>unclassified sequences</taxon>
        <taxon>metagenomes</taxon>
        <taxon>ecological metagenomes</taxon>
    </lineage>
</organism>
<reference evidence="1" key="1">
    <citation type="submission" date="2016-10" db="EMBL/GenBank/DDBJ databases">
        <authorList>
            <person name="de Groot N.N."/>
        </authorList>
    </citation>
    <scope>NUCLEOTIDE SEQUENCE</scope>
</reference>
<dbReference type="AlphaFoldDB" id="A0A1W1CGT7"/>
<protein>
    <recommendedName>
        <fullName evidence="2">Tetratricopeptide repeat-like domain-containing protein</fullName>
    </recommendedName>
</protein>
<accession>A0A1W1CGT7</accession>
<evidence type="ECO:0000313" key="1">
    <source>
        <dbReference type="EMBL" id="SFV64974.1"/>
    </source>
</evidence>
<evidence type="ECO:0008006" key="2">
    <source>
        <dbReference type="Google" id="ProtNLM"/>
    </source>
</evidence>